<proteinExistence type="predicted"/>
<dbReference type="GO" id="GO:0016763">
    <property type="term" value="F:pentosyltransferase activity"/>
    <property type="evidence" value="ECO:0007669"/>
    <property type="project" value="UniProtKB-ARBA"/>
</dbReference>
<evidence type="ECO:0000256" key="2">
    <source>
        <dbReference type="ARBA" id="ARBA00022679"/>
    </source>
</evidence>
<gene>
    <name evidence="6" type="ORF">COHA_000155</name>
</gene>
<dbReference type="GO" id="GO:0005794">
    <property type="term" value="C:Golgi apparatus"/>
    <property type="evidence" value="ECO:0007669"/>
    <property type="project" value="UniProtKB-ARBA"/>
</dbReference>
<feature type="region of interest" description="Disordered" evidence="4">
    <location>
        <begin position="161"/>
        <end position="183"/>
    </location>
</feature>
<evidence type="ECO:0000256" key="4">
    <source>
        <dbReference type="SAM" id="MobiDB-lite"/>
    </source>
</evidence>
<keyword evidence="1" id="KW-0328">Glycosyltransferase</keyword>
<dbReference type="EMBL" id="JADXDR010000004">
    <property type="protein sequence ID" value="KAI7846318.1"/>
    <property type="molecule type" value="Genomic_DNA"/>
</dbReference>
<feature type="domain" description="Glycosyltransferase 61 catalytic" evidence="5">
    <location>
        <begin position="133"/>
        <end position="273"/>
    </location>
</feature>
<dbReference type="PANTHER" id="PTHR20961">
    <property type="entry name" value="GLYCOSYLTRANSFERASE"/>
    <property type="match status" value="1"/>
</dbReference>
<evidence type="ECO:0000259" key="5">
    <source>
        <dbReference type="Pfam" id="PF04577"/>
    </source>
</evidence>
<dbReference type="PANTHER" id="PTHR20961:SF124">
    <property type="entry name" value="GLYCOSYLTRANSFERASE"/>
    <property type="match status" value="1"/>
</dbReference>
<sequence>MPIDPCTPGVPACTVRLVVPVVWFPFHLTNFGHVLRDNAARLWGAVQDTPWGGAIKLVPVTAEGQALPRMVQQLLQPISPLRVESWADFSARLAPGFEELVLPGAPPSAEGSHQRCLQNMLICTHGLDTERWPLHAYGQQIAEAYQHLLPPGVAAAVGTESSIRNHGGGGSSNSSSNNSGSTTAGPITVINVVFQRRDGPTRQLLNAAELVQRCNEWQHTTATGRQIAAKCWEADISDLATGLTAARQADVMVGVHGANLANGWLMRPGSSMIEVQAFGFDQHPPHLQDPLKNAQVADTGGDMQRYWQLWRSGRWWWHVHANGLEYGGDRKRTCSARQEQ</sequence>
<evidence type="ECO:0000256" key="3">
    <source>
        <dbReference type="ARBA" id="ARBA00023180"/>
    </source>
</evidence>
<keyword evidence="2" id="KW-0808">Transferase</keyword>
<dbReference type="InterPro" id="IPR007657">
    <property type="entry name" value="Glycosyltransferase_61"/>
</dbReference>
<dbReference type="AlphaFoldDB" id="A0AAD5H987"/>
<feature type="compositionally biased region" description="Low complexity" evidence="4">
    <location>
        <begin position="172"/>
        <end position="181"/>
    </location>
</feature>
<evidence type="ECO:0000256" key="1">
    <source>
        <dbReference type="ARBA" id="ARBA00022676"/>
    </source>
</evidence>
<reference evidence="6" key="1">
    <citation type="submission" date="2020-11" db="EMBL/GenBank/DDBJ databases">
        <title>Chlorella ohadii genome sequencing and assembly.</title>
        <authorList>
            <person name="Murik O."/>
            <person name="Treves H."/>
            <person name="Kedem I."/>
            <person name="Shotland Y."/>
            <person name="Kaplan A."/>
        </authorList>
    </citation>
    <scope>NUCLEOTIDE SEQUENCE</scope>
    <source>
        <strain evidence="6">1</strain>
    </source>
</reference>
<dbReference type="InterPro" id="IPR029033">
    <property type="entry name" value="His_PPase_superfam"/>
</dbReference>
<keyword evidence="3" id="KW-0325">Glycoprotein</keyword>
<organism evidence="6 7">
    <name type="scientific">Chlorella ohadii</name>
    <dbReference type="NCBI Taxonomy" id="2649997"/>
    <lineage>
        <taxon>Eukaryota</taxon>
        <taxon>Viridiplantae</taxon>
        <taxon>Chlorophyta</taxon>
        <taxon>core chlorophytes</taxon>
        <taxon>Trebouxiophyceae</taxon>
        <taxon>Chlorellales</taxon>
        <taxon>Chlorellaceae</taxon>
        <taxon>Chlorella clade</taxon>
        <taxon>Chlorella</taxon>
    </lineage>
</organism>
<dbReference type="SUPFAM" id="SSF53254">
    <property type="entry name" value="Phosphoglycerate mutase-like"/>
    <property type="match status" value="1"/>
</dbReference>
<evidence type="ECO:0000313" key="6">
    <source>
        <dbReference type="EMBL" id="KAI7846318.1"/>
    </source>
</evidence>
<dbReference type="Proteomes" id="UP001205105">
    <property type="component" value="Unassembled WGS sequence"/>
</dbReference>
<comment type="caution">
    <text evidence="6">The sequence shown here is derived from an EMBL/GenBank/DDBJ whole genome shotgun (WGS) entry which is preliminary data.</text>
</comment>
<dbReference type="Pfam" id="PF04577">
    <property type="entry name" value="Glyco_transf_61"/>
    <property type="match status" value="1"/>
</dbReference>
<dbReference type="InterPro" id="IPR049625">
    <property type="entry name" value="Glyco_transf_61_cat"/>
</dbReference>
<evidence type="ECO:0000313" key="7">
    <source>
        <dbReference type="Proteomes" id="UP001205105"/>
    </source>
</evidence>
<keyword evidence="7" id="KW-1185">Reference proteome</keyword>
<protein>
    <recommendedName>
        <fullName evidence="5">Glycosyltransferase 61 catalytic domain-containing protein</fullName>
    </recommendedName>
</protein>
<name>A0AAD5H987_9CHLO</name>
<accession>A0AAD5H987</accession>